<sequence length="91" mass="10967">MILSNEFYLNKNESLNYLGKTLETYYTLNSFDGIHLTIKLKSMEDLLEIPFDNPKEFATFLSKHWTEQDMKNFYSEEKYLIDGKYYRTRGE</sequence>
<evidence type="ECO:0000313" key="2">
    <source>
        <dbReference type="Proteomes" id="UP000293846"/>
    </source>
</evidence>
<organism evidence="1 2">
    <name type="scientific">Cytobacillus praedii</name>
    <dbReference type="NCBI Taxonomy" id="1742358"/>
    <lineage>
        <taxon>Bacteria</taxon>
        <taxon>Bacillati</taxon>
        <taxon>Bacillota</taxon>
        <taxon>Bacilli</taxon>
        <taxon>Bacillales</taxon>
        <taxon>Bacillaceae</taxon>
        <taxon>Cytobacillus</taxon>
    </lineage>
</organism>
<dbReference type="RefSeq" id="WP_131239488.1">
    <property type="nucleotide sequence ID" value="NZ_SJTH01000098.1"/>
</dbReference>
<dbReference type="AlphaFoldDB" id="A0A4R1ANR2"/>
<accession>A0A4R1ANR2</accession>
<dbReference type="EMBL" id="SJTH01000098">
    <property type="protein sequence ID" value="TCJ00954.1"/>
    <property type="molecule type" value="Genomic_DNA"/>
</dbReference>
<comment type="caution">
    <text evidence="1">The sequence shown here is derived from an EMBL/GenBank/DDBJ whole genome shotgun (WGS) entry which is preliminary data.</text>
</comment>
<evidence type="ECO:0000313" key="1">
    <source>
        <dbReference type="EMBL" id="TCJ00954.1"/>
    </source>
</evidence>
<dbReference type="Proteomes" id="UP000293846">
    <property type="component" value="Unassembled WGS sequence"/>
</dbReference>
<name>A0A4R1ANR2_9BACI</name>
<protein>
    <submittedName>
        <fullName evidence="1">Uncharacterized protein</fullName>
    </submittedName>
</protein>
<proteinExistence type="predicted"/>
<reference evidence="1 2" key="1">
    <citation type="submission" date="2019-03" db="EMBL/GenBank/DDBJ databases">
        <authorList>
            <person name="Jensen L."/>
            <person name="Storgaard J."/>
            <person name="Sulaj E."/>
            <person name="Schramm A."/>
            <person name="Marshall I.P.G."/>
        </authorList>
    </citation>
    <scope>NUCLEOTIDE SEQUENCE [LARGE SCALE GENOMIC DNA]</scope>
    <source>
        <strain evidence="1 2">2017H2G3</strain>
    </source>
</reference>
<dbReference type="OrthoDB" id="9917985at2"/>
<gene>
    <name evidence="1" type="ORF">E0Y62_26350</name>
</gene>
<keyword evidence="2" id="KW-1185">Reference proteome</keyword>